<organism evidence="2 3">
    <name type="scientific">Luedemannella helvata</name>
    <dbReference type="NCBI Taxonomy" id="349315"/>
    <lineage>
        <taxon>Bacteria</taxon>
        <taxon>Bacillati</taxon>
        <taxon>Actinomycetota</taxon>
        <taxon>Actinomycetes</taxon>
        <taxon>Micromonosporales</taxon>
        <taxon>Micromonosporaceae</taxon>
        <taxon>Luedemannella</taxon>
    </lineage>
</organism>
<comment type="caution">
    <text evidence="2">The sequence shown here is derived from an EMBL/GenBank/DDBJ whole genome shotgun (WGS) entry which is preliminary data.</text>
</comment>
<dbReference type="Proteomes" id="UP001500655">
    <property type="component" value="Unassembled WGS sequence"/>
</dbReference>
<evidence type="ECO:0008006" key="4">
    <source>
        <dbReference type="Google" id="ProtNLM"/>
    </source>
</evidence>
<reference evidence="2 3" key="1">
    <citation type="journal article" date="2019" name="Int. J. Syst. Evol. Microbiol.">
        <title>The Global Catalogue of Microorganisms (GCM) 10K type strain sequencing project: providing services to taxonomists for standard genome sequencing and annotation.</title>
        <authorList>
            <consortium name="The Broad Institute Genomics Platform"/>
            <consortium name="The Broad Institute Genome Sequencing Center for Infectious Disease"/>
            <person name="Wu L."/>
            <person name="Ma J."/>
        </authorList>
    </citation>
    <scope>NUCLEOTIDE SEQUENCE [LARGE SCALE GENOMIC DNA]</scope>
    <source>
        <strain evidence="2 3">JCM 13249</strain>
    </source>
</reference>
<keyword evidence="1" id="KW-0812">Transmembrane</keyword>
<feature type="transmembrane region" description="Helical" evidence="1">
    <location>
        <begin position="32"/>
        <end position="52"/>
    </location>
</feature>
<accession>A0ABN2JX04</accession>
<keyword evidence="1" id="KW-1133">Transmembrane helix</keyword>
<gene>
    <name evidence="2" type="ORF">GCM10009681_10780</name>
</gene>
<keyword evidence="3" id="KW-1185">Reference proteome</keyword>
<proteinExistence type="predicted"/>
<sequence length="261" mass="27128">MRTTRWILTFLGYAFLAAGAGAAVWVLVASEAHRLNAAITAATFLVVGLVLVRTGRYVAGLDTSALLRDGSPGTARVLTVRDTGVVVNGVNLVVNLGLRVSVTGRPPYDVSVRHVLAGRSAWGSIQPGAIVPVRVDPADPTKVAIAPAGPVTEPDTEVTVTTVRPDDIVAGGVASYGQLLSVEFVGPDAGELTPDLPVDHADDPLVRVGFSYVGPGGTELRTEALTRVPDGKDHVLAPGRAVPVSYLPHDPQAATIDWARA</sequence>
<evidence type="ECO:0000313" key="2">
    <source>
        <dbReference type="EMBL" id="GAA1741866.1"/>
    </source>
</evidence>
<keyword evidence="1" id="KW-0472">Membrane</keyword>
<dbReference type="EMBL" id="BAAALS010000004">
    <property type="protein sequence ID" value="GAA1741866.1"/>
    <property type="molecule type" value="Genomic_DNA"/>
</dbReference>
<evidence type="ECO:0000313" key="3">
    <source>
        <dbReference type="Proteomes" id="UP001500655"/>
    </source>
</evidence>
<evidence type="ECO:0000256" key="1">
    <source>
        <dbReference type="SAM" id="Phobius"/>
    </source>
</evidence>
<protein>
    <recommendedName>
        <fullName evidence="4">DUF4131 domain-containing protein</fullName>
    </recommendedName>
</protein>
<dbReference type="RefSeq" id="WP_344077469.1">
    <property type="nucleotide sequence ID" value="NZ_BAAALS010000004.1"/>
</dbReference>
<name>A0ABN2JX04_9ACTN</name>